<protein>
    <recommendedName>
        <fullName evidence="20">JmjC domain-containing protein</fullName>
    </recommendedName>
</protein>
<dbReference type="PROSITE" id="PS51542">
    <property type="entry name" value="FYRN"/>
    <property type="match status" value="1"/>
</dbReference>
<dbReference type="OrthoDB" id="1678912at2759"/>
<dbReference type="GO" id="GO:0000785">
    <property type="term" value="C:chromatin"/>
    <property type="evidence" value="ECO:0007669"/>
    <property type="project" value="TreeGrafter"/>
</dbReference>
<dbReference type="SUPFAM" id="SSF51197">
    <property type="entry name" value="Clavaminate synthase-like"/>
    <property type="match status" value="1"/>
</dbReference>
<evidence type="ECO:0000313" key="19">
    <source>
        <dbReference type="Proteomes" id="UP000327013"/>
    </source>
</evidence>
<evidence type="ECO:0000256" key="12">
    <source>
        <dbReference type="ARBA" id="ARBA00050619"/>
    </source>
</evidence>
<dbReference type="InterPro" id="IPR003889">
    <property type="entry name" value="FYrich_C"/>
</dbReference>
<comment type="subcellular location">
    <subcellularLocation>
        <location evidence="2">Nucleus</location>
    </subcellularLocation>
</comment>
<sequence>MEQFKLPAESHIKEISVKWDPAEACRPIIDEAPVFHPTIEEFEDTLGYIEKIRPKAISYGICRIVPPSSWVPPCPLKEKNIWEHAKFSTRIQQVDLLQNREPMRKKSRGRKRKRRKHSRMGTRRRRTDSGSEANVASETEEKFGFQSGPDFTLGDFQTYADYFKECYFGTKDAKEDLNFGKNEQKKRWEPSVEDIEGEYWRIVEQPKDEVEVSYGADLETGTFGSGFPKASSMLTKSDANQYVMSGWNLNNLPRLPGSVLCFEGSDISGVLVPWLYVGMCFSSFCWHVEDHHLYSLNYLHWGDPKIWYGVPGSHACTLENAMKKHLPDLFKEQPDLLDELVTQLSPSVLKSEGVPVYRAVQRSGEFVLTFPRAYHSGFNCGFNCAEAVNVAPVDWLVHGQNAVELYSEQPRKTSISHDKLLLGSALEAVQALWELSILGKETPRNLRWKGLCGKDGVLTNVVKTRVRMEKERTDGLPSGLKLQKMERDFDLRKERECLFCFYDLHLSAAGCQCSPDQFSCLKHASHFCSCEIDNRFVLLRYTMNELNTLVEALEGGVDAIKVWKSDDSGLVSANDKVFCVAKDDENDTYGTKSSDQRESSSCCPETEEKLNMNVPCTSYSHVSSEVIQSGSQHGSFCLSTSHISIDSHNAIINDENLVMNKEGKVEQDCCVDLDLNVLCDEDESRLLPILDCFDSKAISNVEETCMSNCLQENIHSSDTAREPDLMQHNSNCNLSVSRVLSNKDDPLCLRDLEHTCSNDGNKLFGVDLLSLHPHSKISSDSSLETKMVDTSDVKVSMEDGSYPIRKLDLCVEPINFGAVMFGKLWCSKQAIFPKGFRSRVKFFSVLNPTKICSYMSEVLDAGLLGPLFKVTLEECPCETFTNVSAVKCWEMVLQRLNQEIIRLSSIGQRGLPSLHALQSVNGLEMFGFLSPPIIQVIEALDHDHQCVEYWNHKHITPVTLDNNIDAHKYSLRLSCSIGDTEGKDFDIKLTKQEQYNPSEGRGHESMDEEVQKLRGLLKKASPEELRMMHRALCSESQNAEWRMALTSLIEEIQKSSCR</sequence>
<dbReference type="SMART" id="SM00542">
    <property type="entry name" value="FYRC"/>
    <property type="match status" value="1"/>
</dbReference>
<keyword evidence="19" id="KW-1185">Reference proteome</keyword>
<dbReference type="Pfam" id="PF05965">
    <property type="entry name" value="FYRC"/>
    <property type="match status" value="1"/>
</dbReference>
<dbReference type="GO" id="GO:0046872">
    <property type="term" value="F:metal ion binding"/>
    <property type="evidence" value="ECO:0007669"/>
    <property type="project" value="UniProtKB-KW"/>
</dbReference>
<dbReference type="GO" id="GO:0045814">
    <property type="term" value="P:negative regulation of gene expression, epigenetic"/>
    <property type="evidence" value="ECO:0007669"/>
    <property type="project" value="UniProtKB-ARBA"/>
</dbReference>
<keyword evidence="9" id="KW-0805">Transcription regulation</keyword>
<name>A0A5N6QCB3_9ROSI</name>
<keyword evidence="5" id="KW-0156">Chromatin regulator</keyword>
<dbReference type="Proteomes" id="UP000327013">
    <property type="component" value="Chromosome 1"/>
</dbReference>
<dbReference type="GO" id="GO:0034647">
    <property type="term" value="F:histone H3K4me/H3K4me2/H3K4me3 demethylase activity"/>
    <property type="evidence" value="ECO:0007669"/>
    <property type="project" value="TreeGrafter"/>
</dbReference>
<feature type="domain" description="JmjN" evidence="16">
    <location>
        <begin position="32"/>
        <end position="73"/>
    </location>
</feature>
<dbReference type="InterPro" id="IPR003349">
    <property type="entry name" value="JmjN"/>
</dbReference>
<evidence type="ECO:0000256" key="4">
    <source>
        <dbReference type="ARBA" id="ARBA00022723"/>
    </source>
</evidence>
<dbReference type="PROSITE" id="PS51183">
    <property type="entry name" value="JMJN"/>
    <property type="match status" value="1"/>
</dbReference>
<dbReference type="Gene3D" id="3.30.160.360">
    <property type="match status" value="1"/>
</dbReference>
<evidence type="ECO:0000256" key="5">
    <source>
        <dbReference type="ARBA" id="ARBA00022853"/>
    </source>
</evidence>
<dbReference type="AlphaFoldDB" id="A0A5N6QCB3"/>
<evidence type="ECO:0000256" key="3">
    <source>
        <dbReference type="ARBA" id="ARBA00006801"/>
    </source>
</evidence>
<feature type="region of interest" description="Disordered" evidence="15">
    <location>
        <begin position="98"/>
        <end position="140"/>
    </location>
</feature>
<evidence type="ECO:0000256" key="9">
    <source>
        <dbReference type="ARBA" id="ARBA00023015"/>
    </source>
</evidence>
<dbReference type="GO" id="GO:0048589">
    <property type="term" value="P:developmental growth"/>
    <property type="evidence" value="ECO:0007669"/>
    <property type="project" value="UniProtKB-ARBA"/>
</dbReference>
<evidence type="ECO:0000256" key="15">
    <source>
        <dbReference type="SAM" id="MobiDB-lite"/>
    </source>
</evidence>
<evidence type="ECO:0000259" key="16">
    <source>
        <dbReference type="PROSITE" id="PS51183"/>
    </source>
</evidence>
<keyword evidence="11" id="KW-0539">Nucleus</keyword>
<dbReference type="GO" id="GO:0048731">
    <property type="term" value="P:system development"/>
    <property type="evidence" value="ECO:0007669"/>
    <property type="project" value="UniProtKB-ARBA"/>
</dbReference>
<dbReference type="PANTHER" id="PTHR10694">
    <property type="entry name" value="LYSINE-SPECIFIC DEMETHYLASE"/>
    <property type="match status" value="1"/>
</dbReference>
<dbReference type="GO" id="GO:0051093">
    <property type="term" value="P:negative regulation of developmental process"/>
    <property type="evidence" value="ECO:0007669"/>
    <property type="project" value="UniProtKB-ARBA"/>
</dbReference>
<evidence type="ECO:0000256" key="10">
    <source>
        <dbReference type="ARBA" id="ARBA00023163"/>
    </source>
</evidence>
<comment type="catalytic activity">
    <reaction evidence="13">
        <text>N(6)-methyl-L-lysyl(4)-[histone H3] + 2-oxoglutarate + O2 = L-lysyl(4)-[histone H3] + formaldehyde + succinate + CO2</text>
        <dbReference type="Rhea" id="RHEA:60220"/>
        <dbReference type="Rhea" id="RHEA-COMP:15543"/>
        <dbReference type="Rhea" id="RHEA-COMP:15547"/>
        <dbReference type="ChEBI" id="CHEBI:15379"/>
        <dbReference type="ChEBI" id="CHEBI:16526"/>
        <dbReference type="ChEBI" id="CHEBI:16810"/>
        <dbReference type="ChEBI" id="CHEBI:16842"/>
        <dbReference type="ChEBI" id="CHEBI:29969"/>
        <dbReference type="ChEBI" id="CHEBI:30031"/>
        <dbReference type="ChEBI" id="CHEBI:61929"/>
    </reaction>
    <physiologicalReaction direction="left-to-right" evidence="13">
        <dbReference type="Rhea" id="RHEA:60221"/>
    </physiologicalReaction>
</comment>
<gene>
    <name evidence="18" type="ORF">FH972_000753</name>
</gene>
<dbReference type="Pfam" id="PF02928">
    <property type="entry name" value="zf-C5HC2"/>
    <property type="match status" value="1"/>
</dbReference>
<dbReference type="InterPro" id="IPR003347">
    <property type="entry name" value="JmjC_dom"/>
</dbReference>
<dbReference type="PANTHER" id="PTHR10694:SF105">
    <property type="entry name" value="LYSINE-SPECIFIC DEMETHYLASE JMJ14"/>
    <property type="match status" value="1"/>
</dbReference>
<evidence type="ECO:0000256" key="8">
    <source>
        <dbReference type="ARBA" id="ARBA00023004"/>
    </source>
</evidence>
<evidence type="ECO:0000256" key="2">
    <source>
        <dbReference type="ARBA" id="ARBA00004123"/>
    </source>
</evidence>
<evidence type="ECO:0000256" key="13">
    <source>
        <dbReference type="ARBA" id="ARBA00050935"/>
    </source>
</evidence>
<evidence type="ECO:0000256" key="14">
    <source>
        <dbReference type="ARBA" id="ARBA00051640"/>
    </source>
</evidence>
<dbReference type="InterPro" id="IPR004198">
    <property type="entry name" value="Znf_C5HC2"/>
</dbReference>
<keyword evidence="10" id="KW-0804">Transcription</keyword>
<dbReference type="Pfam" id="PF02375">
    <property type="entry name" value="JmjN"/>
    <property type="match status" value="1"/>
</dbReference>
<comment type="catalytic activity">
    <reaction evidence="14">
        <text>N(6),N(6),N(6)-trimethyl-L-lysyl(4)-[histone H3] + 2-oxoglutarate + O2 = N(6),N(6)-dimethyl-L-lysyl(4)-[histone H3] + formaldehyde + succinate + CO2</text>
        <dbReference type="Rhea" id="RHEA:60212"/>
        <dbReference type="Rhea" id="RHEA-COMP:15537"/>
        <dbReference type="Rhea" id="RHEA-COMP:15540"/>
        <dbReference type="ChEBI" id="CHEBI:15379"/>
        <dbReference type="ChEBI" id="CHEBI:16526"/>
        <dbReference type="ChEBI" id="CHEBI:16810"/>
        <dbReference type="ChEBI" id="CHEBI:16842"/>
        <dbReference type="ChEBI" id="CHEBI:30031"/>
        <dbReference type="ChEBI" id="CHEBI:61961"/>
        <dbReference type="ChEBI" id="CHEBI:61976"/>
    </reaction>
    <physiologicalReaction direction="left-to-right" evidence="14">
        <dbReference type="Rhea" id="RHEA:60213"/>
    </physiologicalReaction>
</comment>
<dbReference type="FunFam" id="3.30.160.360:FF:000005">
    <property type="entry name" value="Putative lysine-specific demethylase JMJ16"/>
    <property type="match status" value="1"/>
</dbReference>
<dbReference type="GO" id="GO:0005634">
    <property type="term" value="C:nucleus"/>
    <property type="evidence" value="ECO:0007669"/>
    <property type="project" value="UniProtKB-SubCell"/>
</dbReference>
<accession>A0A5N6QCB3</accession>
<keyword evidence="6" id="KW-0223">Dioxygenase</keyword>
<keyword evidence="8" id="KW-0408">Iron</keyword>
<keyword evidence="4" id="KW-0479">Metal-binding</keyword>
<organism evidence="18 19">
    <name type="scientific">Carpinus fangiana</name>
    <dbReference type="NCBI Taxonomy" id="176857"/>
    <lineage>
        <taxon>Eukaryota</taxon>
        <taxon>Viridiplantae</taxon>
        <taxon>Streptophyta</taxon>
        <taxon>Embryophyta</taxon>
        <taxon>Tracheophyta</taxon>
        <taxon>Spermatophyta</taxon>
        <taxon>Magnoliopsida</taxon>
        <taxon>eudicotyledons</taxon>
        <taxon>Gunneridae</taxon>
        <taxon>Pentapetalae</taxon>
        <taxon>rosids</taxon>
        <taxon>fabids</taxon>
        <taxon>Fagales</taxon>
        <taxon>Betulaceae</taxon>
        <taxon>Carpinus</taxon>
    </lineage>
</organism>
<feature type="domain" description="JmjC" evidence="17">
    <location>
        <begin position="241"/>
        <end position="407"/>
    </location>
</feature>
<dbReference type="SMART" id="SM00541">
    <property type="entry name" value="FYRN"/>
    <property type="match status" value="1"/>
</dbReference>
<dbReference type="SMART" id="SM00545">
    <property type="entry name" value="JmjN"/>
    <property type="match status" value="1"/>
</dbReference>
<dbReference type="EMBL" id="CM017321">
    <property type="protein sequence ID" value="KAE7996004.1"/>
    <property type="molecule type" value="Genomic_DNA"/>
</dbReference>
<dbReference type="Pfam" id="PF02373">
    <property type="entry name" value="JmjC"/>
    <property type="match status" value="1"/>
</dbReference>
<feature type="compositionally biased region" description="Basic residues" evidence="15">
    <location>
        <begin position="103"/>
        <end position="126"/>
    </location>
</feature>
<comment type="cofactor">
    <cofactor evidence="1">
        <name>Fe(2+)</name>
        <dbReference type="ChEBI" id="CHEBI:29033"/>
    </cofactor>
</comment>
<keyword evidence="7" id="KW-0560">Oxidoreductase</keyword>
<dbReference type="PROSITE" id="PS51543">
    <property type="entry name" value="FYRC"/>
    <property type="match status" value="1"/>
</dbReference>
<dbReference type="PROSITE" id="PS51184">
    <property type="entry name" value="JMJC"/>
    <property type="match status" value="1"/>
</dbReference>
<comment type="catalytic activity">
    <reaction evidence="12">
        <text>N(6),N(6)-dimethyl-L-lysyl(4)-[histone H3] + 2-oxoglutarate + O2 = N(6)-methyl-L-lysyl(4)-[histone H3] + formaldehyde + succinate + CO2</text>
        <dbReference type="Rhea" id="RHEA:60216"/>
        <dbReference type="Rhea" id="RHEA-COMP:15540"/>
        <dbReference type="Rhea" id="RHEA-COMP:15543"/>
        <dbReference type="ChEBI" id="CHEBI:15379"/>
        <dbReference type="ChEBI" id="CHEBI:16526"/>
        <dbReference type="ChEBI" id="CHEBI:16810"/>
        <dbReference type="ChEBI" id="CHEBI:16842"/>
        <dbReference type="ChEBI" id="CHEBI:30031"/>
        <dbReference type="ChEBI" id="CHEBI:61929"/>
        <dbReference type="ChEBI" id="CHEBI:61976"/>
    </reaction>
    <physiologicalReaction direction="left-to-right" evidence="12">
        <dbReference type="Rhea" id="RHEA:60217"/>
    </physiologicalReaction>
</comment>
<evidence type="ECO:0000256" key="1">
    <source>
        <dbReference type="ARBA" id="ARBA00001954"/>
    </source>
</evidence>
<evidence type="ECO:0000256" key="6">
    <source>
        <dbReference type="ARBA" id="ARBA00022964"/>
    </source>
</evidence>
<proteinExistence type="inferred from homology"/>
<reference evidence="18 19" key="1">
    <citation type="submission" date="2019-06" db="EMBL/GenBank/DDBJ databases">
        <title>A chromosomal-level reference genome of Carpinus fangiana (Coryloideae, Betulaceae).</title>
        <authorList>
            <person name="Yang X."/>
            <person name="Wang Z."/>
            <person name="Zhang L."/>
            <person name="Hao G."/>
            <person name="Liu J."/>
            <person name="Yang Y."/>
        </authorList>
    </citation>
    <scope>NUCLEOTIDE SEQUENCE [LARGE SCALE GENOMIC DNA]</scope>
    <source>
        <strain evidence="18">Cfa_2016G</strain>
        <tissue evidence="18">Leaf</tissue>
    </source>
</reference>
<evidence type="ECO:0000313" key="18">
    <source>
        <dbReference type="EMBL" id="KAE7996004.1"/>
    </source>
</evidence>
<evidence type="ECO:0000256" key="11">
    <source>
        <dbReference type="ARBA" id="ARBA00023242"/>
    </source>
</evidence>
<dbReference type="InterPro" id="IPR003888">
    <property type="entry name" value="FYrich_N"/>
</dbReference>
<comment type="similarity">
    <text evidence="3">Belongs to the JARID1 histone demethylase family.</text>
</comment>
<dbReference type="Gene3D" id="2.60.120.650">
    <property type="entry name" value="Cupin"/>
    <property type="match status" value="1"/>
</dbReference>
<dbReference type="Pfam" id="PF05964">
    <property type="entry name" value="FYRN"/>
    <property type="match status" value="1"/>
</dbReference>
<evidence type="ECO:0000256" key="7">
    <source>
        <dbReference type="ARBA" id="ARBA00023002"/>
    </source>
</evidence>
<dbReference type="SMART" id="SM00558">
    <property type="entry name" value="JmjC"/>
    <property type="match status" value="1"/>
</dbReference>
<evidence type="ECO:0000259" key="17">
    <source>
        <dbReference type="PROSITE" id="PS51184"/>
    </source>
</evidence>
<evidence type="ECO:0008006" key="20">
    <source>
        <dbReference type="Google" id="ProtNLM"/>
    </source>
</evidence>